<sequence length="793" mass="85473">MPQAQWTEQGAGRSLRLLASDQGSPTRPALPPALYSEVVAPFLRFDTAVPDQLYAVGGRNDRQEPLDTVEMFDTWHGRWEECPSMSTKRAGCAAAALPDGRLMVSGGYDERGIVLGLLANSEVFDPAKQEWTPTAMQLQRPRWGHGSAMLAGKVYAVGGCALRNGTPLGDDVMETLRDCEVYDIEEQTWSTIASLNVGRAGGRLVVMDAHRLAVVGGCDDVFGRGEMLASVEVYDTRTGAWTMLREQLSVPRTTHAAAALDEHRIIVAGGAPSLSSVEIFDVPSTSKGDEAAATQQSSSSRGSYKDLGDMAEGRMGCQAVLMKLPADGKSYPLCTRPCVVVVGGENGEEDLDDEQATARQFDSVLVYDLEESHWRPERSFPPIPTPRTAMTLCVASGQAQWTEQGAGRSLRLLASDQGSPTRPALPPALYSEVVAPFLRFDTAVPDQLYAVGGRNDRQEPLDTVEMFDTWHGRWEECPSMSTKRAGCAAAALPDGRLMVSGGYDERGIVLGLLASSEVFDPAKQEWTPTAMQLQRPRWGHGSAMLAGKVYAVGGCALRNGTPLGDDVMETLRDCEVYDIEEQTWSTIASLNVGRAGGRLVVLDAHRLAVVGGCDDVFGRGEMLASVEVYDTRTGAWTMLREQLSVPRTTHAAAALDEHRIIVAGGAPSLSSVEIFDVPSTSKGDEAAATQQSSSSRGSYKDLGDMAEGRMGCQAVLMKLPADGKDFPLCTRPCVVVVGGENGEEDLDDEQATARQFDSVLVYDLEESHWRPERSFPPIPTPRTAMTLCVASGK</sequence>
<feature type="compositionally biased region" description="Polar residues" evidence="1">
    <location>
        <begin position="688"/>
        <end position="697"/>
    </location>
</feature>
<feature type="compositionally biased region" description="Polar residues" evidence="1">
    <location>
        <begin position="293"/>
        <end position="302"/>
    </location>
</feature>
<dbReference type="Pfam" id="PF24681">
    <property type="entry name" value="Kelch_KLHDC2_KLHL20_DRC7"/>
    <property type="match status" value="2"/>
</dbReference>
<dbReference type="Proteomes" id="UP001189429">
    <property type="component" value="Unassembled WGS sequence"/>
</dbReference>
<evidence type="ECO:0000313" key="3">
    <source>
        <dbReference type="Proteomes" id="UP001189429"/>
    </source>
</evidence>
<dbReference type="Gene3D" id="2.120.10.80">
    <property type="entry name" value="Kelch-type beta propeller"/>
    <property type="match status" value="6"/>
</dbReference>
<reference evidence="2" key="1">
    <citation type="submission" date="2023-10" db="EMBL/GenBank/DDBJ databases">
        <authorList>
            <person name="Chen Y."/>
            <person name="Shah S."/>
            <person name="Dougan E. K."/>
            <person name="Thang M."/>
            <person name="Chan C."/>
        </authorList>
    </citation>
    <scope>NUCLEOTIDE SEQUENCE [LARGE SCALE GENOMIC DNA]</scope>
</reference>
<feature type="region of interest" description="Disordered" evidence="1">
    <location>
        <begin position="680"/>
        <end position="702"/>
    </location>
</feature>
<keyword evidence="3" id="KW-1185">Reference proteome</keyword>
<feature type="region of interest" description="Disordered" evidence="1">
    <location>
        <begin position="285"/>
        <end position="307"/>
    </location>
</feature>
<gene>
    <name evidence="2" type="ORF">PCOR1329_LOCUS57457</name>
</gene>
<evidence type="ECO:0000256" key="1">
    <source>
        <dbReference type="SAM" id="MobiDB-lite"/>
    </source>
</evidence>
<accession>A0ABN9VF15</accession>
<dbReference type="PANTHER" id="PTHR45632">
    <property type="entry name" value="LD33804P"/>
    <property type="match status" value="1"/>
</dbReference>
<name>A0ABN9VF15_9DINO</name>
<dbReference type="PANTHER" id="PTHR45632:SF26">
    <property type="entry name" value="BTB DOMAIN-CONTAINING PROTEIN"/>
    <property type="match status" value="1"/>
</dbReference>
<evidence type="ECO:0000313" key="2">
    <source>
        <dbReference type="EMBL" id="CAK0871732.1"/>
    </source>
</evidence>
<dbReference type="InterPro" id="IPR015915">
    <property type="entry name" value="Kelch-typ_b-propeller"/>
</dbReference>
<protein>
    <submittedName>
        <fullName evidence="2">Uncharacterized protein</fullName>
    </submittedName>
</protein>
<dbReference type="InterPro" id="IPR006652">
    <property type="entry name" value="Kelch_1"/>
</dbReference>
<organism evidence="2 3">
    <name type="scientific">Prorocentrum cordatum</name>
    <dbReference type="NCBI Taxonomy" id="2364126"/>
    <lineage>
        <taxon>Eukaryota</taxon>
        <taxon>Sar</taxon>
        <taxon>Alveolata</taxon>
        <taxon>Dinophyceae</taxon>
        <taxon>Prorocentrales</taxon>
        <taxon>Prorocentraceae</taxon>
        <taxon>Prorocentrum</taxon>
    </lineage>
</organism>
<dbReference type="EMBL" id="CAUYUJ010017100">
    <property type="protein sequence ID" value="CAK0871732.1"/>
    <property type="molecule type" value="Genomic_DNA"/>
</dbReference>
<dbReference type="SUPFAM" id="SSF117281">
    <property type="entry name" value="Kelch motif"/>
    <property type="match status" value="2"/>
</dbReference>
<dbReference type="PRINTS" id="PR00501">
    <property type="entry name" value="KELCHREPEAT"/>
</dbReference>
<feature type="non-terminal residue" evidence="2">
    <location>
        <position position="793"/>
    </location>
</feature>
<proteinExistence type="predicted"/>
<comment type="caution">
    <text evidence="2">The sequence shown here is derived from an EMBL/GenBank/DDBJ whole genome shotgun (WGS) entry which is preliminary data.</text>
</comment>
<dbReference type="SMART" id="SM00612">
    <property type="entry name" value="Kelch"/>
    <property type="match status" value="10"/>
</dbReference>